<accession>A0ABN3CUT8</accession>
<evidence type="ECO:0000313" key="1">
    <source>
        <dbReference type="EMBL" id="GAA2213188.1"/>
    </source>
</evidence>
<reference evidence="1 2" key="1">
    <citation type="journal article" date="2019" name="Int. J. Syst. Evol. Microbiol.">
        <title>The Global Catalogue of Microorganisms (GCM) 10K type strain sequencing project: providing services to taxonomists for standard genome sequencing and annotation.</title>
        <authorList>
            <consortium name="The Broad Institute Genomics Platform"/>
            <consortium name="The Broad Institute Genome Sequencing Center for Infectious Disease"/>
            <person name="Wu L."/>
            <person name="Ma J."/>
        </authorList>
    </citation>
    <scope>NUCLEOTIDE SEQUENCE [LARGE SCALE GENOMIC DNA]</scope>
    <source>
        <strain evidence="1 2">JCM 16114</strain>
    </source>
</reference>
<dbReference type="Proteomes" id="UP001499843">
    <property type="component" value="Unassembled WGS sequence"/>
</dbReference>
<sequence length="74" mass="7887">MSRWSWAWAAGAERVGGSSVGEAAPEGDAGARTRRVMVVAAAARAGHDRKVNMAHVYSGDYVKQSKTRSACHLE</sequence>
<dbReference type="EMBL" id="BAAAQX010000031">
    <property type="protein sequence ID" value="GAA2213188.1"/>
    <property type="molecule type" value="Genomic_DNA"/>
</dbReference>
<keyword evidence="2" id="KW-1185">Reference proteome</keyword>
<protein>
    <submittedName>
        <fullName evidence="1">Uncharacterized protein</fullName>
    </submittedName>
</protein>
<evidence type="ECO:0000313" key="2">
    <source>
        <dbReference type="Proteomes" id="UP001499843"/>
    </source>
</evidence>
<organism evidence="1 2">
    <name type="scientific">Nonomuraea monospora</name>
    <dbReference type="NCBI Taxonomy" id="568818"/>
    <lineage>
        <taxon>Bacteria</taxon>
        <taxon>Bacillati</taxon>
        <taxon>Actinomycetota</taxon>
        <taxon>Actinomycetes</taxon>
        <taxon>Streptosporangiales</taxon>
        <taxon>Streptosporangiaceae</taxon>
        <taxon>Nonomuraea</taxon>
    </lineage>
</organism>
<comment type="caution">
    <text evidence="1">The sequence shown here is derived from an EMBL/GenBank/DDBJ whole genome shotgun (WGS) entry which is preliminary data.</text>
</comment>
<name>A0ABN3CUT8_9ACTN</name>
<gene>
    <name evidence="1" type="ORF">GCM10009850_086500</name>
</gene>
<proteinExistence type="predicted"/>